<keyword evidence="4" id="KW-1185">Reference proteome</keyword>
<evidence type="ECO:0000256" key="1">
    <source>
        <dbReference type="SAM" id="MobiDB-lite"/>
    </source>
</evidence>
<name>A0A0C3EDK9_9AGAM</name>
<protein>
    <recommendedName>
        <fullName evidence="2">YMC020W-like alpha/beta hydrolase domain-containing protein</fullName>
    </recommendedName>
</protein>
<feature type="compositionally biased region" description="Low complexity" evidence="1">
    <location>
        <begin position="654"/>
        <end position="663"/>
    </location>
</feature>
<dbReference type="OrthoDB" id="5598028at2759"/>
<dbReference type="InParanoid" id="A0A0C3EDK9"/>
<dbReference type="InterPro" id="IPR058934">
    <property type="entry name" value="YMC020W-like"/>
</dbReference>
<accession>A0A0C3EDK9</accession>
<feature type="compositionally biased region" description="Polar residues" evidence="1">
    <location>
        <begin position="216"/>
        <end position="244"/>
    </location>
</feature>
<sequence>MSPRSSQPRWRRPYNTNIKSLHPPALTFVLAEPKQAAALHSATSRLPSVLRSASPQSETSSMTSKAHEDSLCEPASHPTDKLLRSEVVACPQEPTNQDPSPAGKAETTTTTTTGDTQESSEVASAVGSDPNPATTADPPQLAPKTTEQILANKRSWLTAFAWRKEPEANPPVPEPISTRSDSPEGQSKQDPPVHLSPQPIDAVVAVTQTKEDLRPQDSTSQLQDVTKSQPRPETAKDNVSTSPKPQLGPLDTLHPADKSGSTTSLGATPTKFTLGMPLLGRPKVPLEKAMADARKEDSGSAQKAQSESRPKENREQGAVSATQPQEREGPTIKAVSETETSVPPELNFVGDGDHDRRHAPAAQASGDYRARSWWAWWGHDSGNQPHIDAEHTSAPEDVSDVQRFSDREGDVSPQLRISRSTQLKAECTEHVITKSENSDKVTSGIPDKVTPVVSDDSGKPQDSVWYSPWTWYQTSSSAGAPSDGDGSASTDAAPQPTVDQQTVPTGSEMSHPSSTADTDNSATGPINPIQTSIADNRAGWISFFSGRAVAMKSITYEKEGGEMEVMDIDEEVNTAQGTGLSSSPNSTSAQGSPTKMSAQSRPPLQPGQQILPVNQGPSPGTKKPDGKQAPKISAAITSETAVRDAMMRQPSPTPSKKSGVKTPTTPPPPNVVLPTWTDVFHTPPRSIVPETPPSALSKAFNLVAGALFAKEEPAMDKGKSRAKAREGPWTPHEKALPRAWSILEGDNPDILRGCRRIVVIGVHGWFPGAVARTFIGEPTGTSSKFVNRVVQALDEFQDKHRVKLTKITKIPLEGEGTINRRVEKLYQILVSNEEWMNDLREADAIFVATHSQGSVVSTHILDRLIADRHIRTTPTPDASLLATGVASGSVQINRPPQRICCMALCGIHLGPLRYLNTSSLLSPYIHYFESTAARELFEFQDTESAISKDYVRALRNVLDNGIKMLYVASLNDQVVGLYSGLFTSVSHPLILRALYIDGDAYHSSDFLSKLLVLLLRIRNAGLSDSGLLTHLSEATAGSLNGIGHSTPYEELATYTLAVNYLFLADCGCEGQVELRTEPFNALTEQNDYEIPWALRDLIADDRVTRFFSDELVSLRDAFRDWHPKTAILREVKRKLQPIQRLSVEMLTARSSSMSKL</sequence>
<reference evidence="4" key="2">
    <citation type="submission" date="2015-01" db="EMBL/GenBank/DDBJ databases">
        <title>Evolutionary Origins and Diversification of the Mycorrhizal Mutualists.</title>
        <authorList>
            <consortium name="DOE Joint Genome Institute"/>
            <consortium name="Mycorrhizal Genomics Consortium"/>
            <person name="Kohler A."/>
            <person name="Kuo A."/>
            <person name="Nagy L.G."/>
            <person name="Floudas D."/>
            <person name="Copeland A."/>
            <person name="Barry K.W."/>
            <person name="Cichocki N."/>
            <person name="Veneault-Fourrey C."/>
            <person name="LaButti K."/>
            <person name="Lindquist E.A."/>
            <person name="Lipzen A."/>
            <person name="Lundell T."/>
            <person name="Morin E."/>
            <person name="Murat C."/>
            <person name="Riley R."/>
            <person name="Ohm R."/>
            <person name="Sun H."/>
            <person name="Tunlid A."/>
            <person name="Henrissat B."/>
            <person name="Grigoriev I.V."/>
            <person name="Hibbett D.S."/>
            <person name="Martin F."/>
        </authorList>
    </citation>
    <scope>NUCLEOTIDE SEQUENCE [LARGE SCALE GENOMIC DNA]</scope>
    <source>
        <strain evidence="4">Foug A</strain>
    </source>
</reference>
<proteinExistence type="predicted"/>
<feature type="region of interest" description="Disordered" evidence="1">
    <location>
        <begin position="1"/>
        <end position="22"/>
    </location>
</feature>
<feature type="compositionally biased region" description="Polar residues" evidence="1">
    <location>
        <begin position="575"/>
        <end position="618"/>
    </location>
</feature>
<organism evidence="3 4">
    <name type="scientific">Scleroderma citrinum Foug A</name>
    <dbReference type="NCBI Taxonomy" id="1036808"/>
    <lineage>
        <taxon>Eukaryota</taxon>
        <taxon>Fungi</taxon>
        <taxon>Dikarya</taxon>
        <taxon>Basidiomycota</taxon>
        <taxon>Agaricomycotina</taxon>
        <taxon>Agaricomycetes</taxon>
        <taxon>Agaricomycetidae</taxon>
        <taxon>Boletales</taxon>
        <taxon>Sclerodermatineae</taxon>
        <taxon>Sclerodermataceae</taxon>
        <taxon>Scleroderma</taxon>
    </lineage>
</organism>
<feature type="region of interest" description="Disordered" evidence="1">
    <location>
        <begin position="575"/>
        <end position="672"/>
    </location>
</feature>
<dbReference type="Pfam" id="PF26147">
    <property type="entry name" value="AB_HYDROLASE_YMC0-YMC35"/>
    <property type="match status" value="2"/>
</dbReference>
<feature type="region of interest" description="Disordered" evidence="1">
    <location>
        <begin position="434"/>
        <end position="530"/>
    </location>
</feature>
<dbReference type="PANTHER" id="PTHR47349">
    <property type="entry name" value="CHROMOSOME 8, WHOLE GENOME SHOTGUN SEQUENCE"/>
    <property type="match status" value="1"/>
</dbReference>
<feature type="compositionally biased region" description="Polar residues" evidence="1">
    <location>
        <begin position="497"/>
        <end position="530"/>
    </location>
</feature>
<feature type="region of interest" description="Disordered" evidence="1">
    <location>
        <begin position="39"/>
        <end position="365"/>
    </location>
</feature>
<evidence type="ECO:0000259" key="2">
    <source>
        <dbReference type="Pfam" id="PF26147"/>
    </source>
</evidence>
<evidence type="ECO:0000313" key="3">
    <source>
        <dbReference type="EMBL" id="KIM66409.1"/>
    </source>
</evidence>
<feature type="compositionally biased region" description="Polar residues" evidence="1">
    <location>
        <begin position="259"/>
        <end position="271"/>
    </location>
</feature>
<feature type="compositionally biased region" description="Low complexity" evidence="1">
    <location>
        <begin position="474"/>
        <end position="494"/>
    </location>
</feature>
<dbReference type="PANTHER" id="PTHR47349:SF1">
    <property type="entry name" value="AER328WP"/>
    <property type="match status" value="1"/>
</dbReference>
<dbReference type="Proteomes" id="UP000053989">
    <property type="component" value="Unassembled WGS sequence"/>
</dbReference>
<feature type="domain" description="YMC020W-like alpha/beta hydrolase" evidence="2">
    <location>
        <begin position="897"/>
        <end position="1100"/>
    </location>
</feature>
<feature type="compositionally biased region" description="Basic and acidic residues" evidence="1">
    <location>
        <begin position="306"/>
        <end position="315"/>
    </location>
</feature>
<dbReference type="EMBL" id="KN822017">
    <property type="protein sequence ID" value="KIM66409.1"/>
    <property type="molecule type" value="Genomic_DNA"/>
</dbReference>
<feature type="compositionally biased region" description="Polar residues" evidence="1">
    <location>
        <begin position="41"/>
        <end position="64"/>
    </location>
</feature>
<feature type="compositionally biased region" description="Basic and acidic residues" evidence="1">
    <location>
        <begin position="284"/>
        <end position="298"/>
    </location>
</feature>
<gene>
    <name evidence="3" type="ORF">SCLCIDRAFT_1211164</name>
</gene>
<feature type="domain" description="YMC020W-like alpha/beta hydrolase" evidence="2">
    <location>
        <begin position="754"/>
        <end position="870"/>
    </location>
</feature>
<evidence type="ECO:0000313" key="4">
    <source>
        <dbReference type="Proteomes" id="UP000053989"/>
    </source>
</evidence>
<dbReference type="HOGENOM" id="CLU_004112_2_0_1"/>
<dbReference type="AlphaFoldDB" id="A0A0C3EDK9"/>
<feature type="compositionally biased region" description="Polar residues" evidence="1">
    <location>
        <begin position="177"/>
        <end position="189"/>
    </location>
</feature>
<reference evidence="3 4" key="1">
    <citation type="submission" date="2014-04" db="EMBL/GenBank/DDBJ databases">
        <authorList>
            <consortium name="DOE Joint Genome Institute"/>
            <person name="Kuo A."/>
            <person name="Kohler A."/>
            <person name="Nagy L.G."/>
            <person name="Floudas D."/>
            <person name="Copeland A."/>
            <person name="Barry K.W."/>
            <person name="Cichocki N."/>
            <person name="Veneault-Fourrey C."/>
            <person name="LaButti K."/>
            <person name="Lindquist E.A."/>
            <person name="Lipzen A."/>
            <person name="Lundell T."/>
            <person name="Morin E."/>
            <person name="Murat C."/>
            <person name="Sun H."/>
            <person name="Tunlid A."/>
            <person name="Henrissat B."/>
            <person name="Grigoriev I.V."/>
            <person name="Hibbett D.S."/>
            <person name="Martin F."/>
            <person name="Nordberg H.P."/>
            <person name="Cantor M.N."/>
            <person name="Hua S.X."/>
        </authorList>
    </citation>
    <scope>NUCLEOTIDE SEQUENCE [LARGE SCALE GENOMIC DNA]</scope>
    <source>
        <strain evidence="3 4">Foug A</strain>
    </source>
</reference>
<dbReference type="InterPro" id="IPR058933">
    <property type="entry name" value="YMC020W-like_ab_hydrolase"/>
</dbReference>